<proteinExistence type="predicted"/>
<sequence>MGTISAYLASPVILDSFGWRNLFFIYGAVGSLWLVPWLSLATDTPEEAERKRLSLPVDNVKQVVDEESGKDANSIQAIWRATTEEGAKIINEAPLKEMLKSNGVRAMAIAHAASNWGLYNNLAWSPTFYSEQYGLNVKESALFSILPSIAGATCGILSALVADKFIAEGADLTLIRRIFQGIGLLGPATCLLTLAHDIPEAPIAAQLLLTGSVGFQAFNAAGFGAASQEKAGDRWAGLLYSLTSLPGVAFGSIGVYITGRILDSTGQWDLVFGLNGIVNVIAAAYFITFYESKKEFD</sequence>
<evidence type="ECO:0000313" key="6">
    <source>
        <dbReference type="EMBL" id="CAD9582487.1"/>
    </source>
</evidence>
<dbReference type="PANTHER" id="PTHR11662:SF399">
    <property type="entry name" value="FI19708P1-RELATED"/>
    <property type="match status" value="1"/>
</dbReference>
<gene>
    <name evidence="6" type="ORF">LDAN0321_LOCUS10687</name>
</gene>
<feature type="transmembrane region" description="Helical" evidence="5">
    <location>
        <begin position="174"/>
        <end position="195"/>
    </location>
</feature>
<dbReference type="GO" id="GO:0022857">
    <property type="term" value="F:transmembrane transporter activity"/>
    <property type="evidence" value="ECO:0007669"/>
    <property type="project" value="InterPro"/>
</dbReference>
<dbReference type="SUPFAM" id="SSF103473">
    <property type="entry name" value="MFS general substrate transporter"/>
    <property type="match status" value="1"/>
</dbReference>
<dbReference type="EMBL" id="HBGY01016546">
    <property type="protein sequence ID" value="CAD9582487.1"/>
    <property type="molecule type" value="Transcribed_RNA"/>
</dbReference>
<evidence type="ECO:0008006" key="7">
    <source>
        <dbReference type="Google" id="ProtNLM"/>
    </source>
</evidence>
<feature type="transmembrane region" description="Helical" evidence="5">
    <location>
        <begin position="142"/>
        <end position="162"/>
    </location>
</feature>
<evidence type="ECO:0000256" key="2">
    <source>
        <dbReference type="ARBA" id="ARBA00022692"/>
    </source>
</evidence>
<accession>A0A7S2P8K2</accession>
<dbReference type="InterPro" id="IPR036259">
    <property type="entry name" value="MFS_trans_sf"/>
</dbReference>
<protein>
    <recommendedName>
        <fullName evidence="7">Major facilitator superfamily (MFS) profile domain-containing protein</fullName>
    </recommendedName>
</protein>
<evidence type="ECO:0000256" key="5">
    <source>
        <dbReference type="SAM" id="Phobius"/>
    </source>
</evidence>
<dbReference type="AlphaFoldDB" id="A0A7S2P8K2"/>
<dbReference type="PANTHER" id="PTHR11662">
    <property type="entry name" value="SOLUTE CARRIER FAMILY 17"/>
    <property type="match status" value="1"/>
</dbReference>
<dbReference type="InterPro" id="IPR050382">
    <property type="entry name" value="MFS_Na/Anion_cotransporter"/>
</dbReference>
<keyword evidence="2 5" id="KW-0812">Transmembrane</keyword>
<evidence type="ECO:0000256" key="3">
    <source>
        <dbReference type="ARBA" id="ARBA00022989"/>
    </source>
</evidence>
<dbReference type="Gene3D" id="1.20.1250.20">
    <property type="entry name" value="MFS general substrate transporter like domains"/>
    <property type="match status" value="1"/>
</dbReference>
<name>A0A7S2P8K2_9STRA</name>
<feature type="transmembrane region" description="Helical" evidence="5">
    <location>
        <begin position="23"/>
        <end position="42"/>
    </location>
</feature>
<evidence type="ECO:0000256" key="4">
    <source>
        <dbReference type="ARBA" id="ARBA00023136"/>
    </source>
</evidence>
<keyword evidence="3 5" id="KW-1133">Transmembrane helix</keyword>
<organism evidence="6">
    <name type="scientific">Leptocylindrus danicus</name>
    <dbReference type="NCBI Taxonomy" id="163516"/>
    <lineage>
        <taxon>Eukaryota</taxon>
        <taxon>Sar</taxon>
        <taxon>Stramenopiles</taxon>
        <taxon>Ochrophyta</taxon>
        <taxon>Bacillariophyta</taxon>
        <taxon>Coscinodiscophyceae</taxon>
        <taxon>Chaetocerotophycidae</taxon>
        <taxon>Leptocylindrales</taxon>
        <taxon>Leptocylindraceae</taxon>
        <taxon>Leptocylindrus</taxon>
    </lineage>
</organism>
<feature type="transmembrane region" description="Helical" evidence="5">
    <location>
        <begin position="238"/>
        <end position="258"/>
    </location>
</feature>
<feature type="transmembrane region" description="Helical" evidence="5">
    <location>
        <begin position="207"/>
        <end position="226"/>
    </location>
</feature>
<reference evidence="6" key="1">
    <citation type="submission" date="2021-01" db="EMBL/GenBank/DDBJ databases">
        <authorList>
            <person name="Corre E."/>
            <person name="Pelletier E."/>
            <person name="Niang G."/>
            <person name="Scheremetjew M."/>
            <person name="Finn R."/>
            <person name="Kale V."/>
            <person name="Holt S."/>
            <person name="Cochrane G."/>
            <person name="Meng A."/>
            <person name="Brown T."/>
            <person name="Cohen L."/>
        </authorList>
    </citation>
    <scope>NUCLEOTIDE SEQUENCE</scope>
    <source>
        <strain evidence="6">B650</strain>
    </source>
</reference>
<evidence type="ECO:0000256" key="1">
    <source>
        <dbReference type="ARBA" id="ARBA00004141"/>
    </source>
</evidence>
<dbReference type="GO" id="GO:0016020">
    <property type="term" value="C:membrane"/>
    <property type="evidence" value="ECO:0007669"/>
    <property type="project" value="UniProtKB-SubCell"/>
</dbReference>
<dbReference type="Pfam" id="PF07690">
    <property type="entry name" value="MFS_1"/>
    <property type="match status" value="1"/>
</dbReference>
<feature type="transmembrane region" description="Helical" evidence="5">
    <location>
        <begin position="270"/>
        <end position="290"/>
    </location>
</feature>
<keyword evidence="4 5" id="KW-0472">Membrane</keyword>
<comment type="subcellular location">
    <subcellularLocation>
        <location evidence="1">Membrane</location>
        <topology evidence="1">Multi-pass membrane protein</topology>
    </subcellularLocation>
</comment>
<dbReference type="InterPro" id="IPR011701">
    <property type="entry name" value="MFS"/>
</dbReference>